<keyword evidence="10" id="KW-1185">Reference proteome</keyword>
<dbReference type="SUPFAM" id="SSF90229">
    <property type="entry name" value="CCCH zinc finger"/>
    <property type="match status" value="1"/>
</dbReference>
<reference evidence="10" key="1">
    <citation type="submission" date="2016-02" db="EMBL/GenBank/DDBJ databases">
        <title>Comparative genomics of biotechnologically important yeasts.</title>
        <authorList>
            <consortium name="DOE Joint Genome Institute"/>
            <person name="Riley R."/>
            <person name="Haridas S."/>
            <person name="Wolfe K.H."/>
            <person name="Lopes M.R."/>
            <person name="Hittinger C.T."/>
            <person name="Goker M."/>
            <person name="Salamov A."/>
            <person name="Wisecaver J."/>
            <person name="Long T.M."/>
            <person name="Aerts A.L."/>
            <person name="Barry K."/>
            <person name="Choi C."/>
            <person name="Clum A."/>
            <person name="Coughlan A.Y."/>
            <person name="Deshpande S."/>
            <person name="Douglass A.P."/>
            <person name="Hanson S.J."/>
            <person name="Klenk H.-P."/>
            <person name="Labutti K."/>
            <person name="Lapidus A."/>
            <person name="Lindquist E."/>
            <person name="Lipzen A."/>
            <person name="Meier-Kolthoff J.P."/>
            <person name="Ohm R.A."/>
            <person name="Otillar R.P."/>
            <person name="Pangilinan J."/>
            <person name="Peng Y."/>
            <person name="Rokas A."/>
            <person name="Rosa C.A."/>
            <person name="Scheuner C."/>
            <person name="Sibirny A.A."/>
            <person name="Slot J.C."/>
            <person name="Stielow J.B."/>
            <person name="Sun H."/>
            <person name="Kurtzman C.P."/>
            <person name="Blackwell M."/>
            <person name="Jeffries T.W."/>
            <person name="Grigoriev I.V."/>
        </authorList>
    </citation>
    <scope>NUCLEOTIDE SEQUENCE [LARGE SCALE GENOMIC DNA]</scope>
    <source>
        <strain evidence="10">NRRL Y-17796</strain>
    </source>
</reference>
<evidence type="ECO:0000313" key="10">
    <source>
        <dbReference type="Proteomes" id="UP000095023"/>
    </source>
</evidence>
<name>A0A1E4TCP5_9ASCO</name>
<proteinExistence type="predicted"/>
<keyword evidence="4 6" id="KW-0862">Zinc</keyword>
<dbReference type="PANTHER" id="PTHR46527">
    <property type="entry name" value="NUCLEOPORIN-LIKE PROTEIN 2"/>
    <property type="match status" value="1"/>
</dbReference>
<feature type="zinc finger region" description="C3H1-type" evidence="6">
    <location>
        <begin position="1"/>
        <end position="27"/>
    </location>
</feature>
<dbReference type="GO" id="GO:0005634">
    <property type="term" value="C:nucleus"/>
    <property type="evidence" value="ECO:0007669"/>
    <property type="project" value="UniProtKB-SubCell"/>
</dbReference>
<evidence type="ECO:0000256" key="7">
    <source>
        <dbReference type="SAM" id="MobiDB-lite"/>
    </source>
</evidence>
<dbReference type="PROSITE" id="PS50103">
    <property type="entry name" value="ZF_C3H1"/>
    <property type="match status" value="1"/>
</dbReference>
<dbReference type="PANTHER" id="PTHR46527:SF1">
    <property type="entry name" value="NUCLEOPORIN NUP42"/>
    <property type="match status" value="1"/>
</dbReference>
<dbReference type="InterPro" id="IPR000571">
    <property type="entry name" value="Znf_CCCH"/>
</dbReference>
<evidence type="ECO:0000256" key="6">
    <source>
        <dbReference type="PROSITE-ProRule" id="PRU00723"/>
    </source>
</evidence>
<feature type="region of interest" description="Disordered" evidence="7">
    <location>
        <begin position="473"/>
        <end position="518"/>
    </location>
</feature>
<feature type="region of interest" description="Disordered" evidence="7">
    <location>
        <begin position="332"/>
        <end position="358"/>
    </location>
</feature>
<dbReference type="EMBL" id="KV453843">
    <property type="protein sequence ID" value="ODV89524.1"/>
    <property type="molecule type" value="Genomic_DNA"/>
</dbReference>
<keyword evidence="3 6" id="KW-0863">Zinc-finger</keyword>
<dbReference type="OrthoDB" id="20729at2759"/>
<dbReference type="AlphaFoldDB" id="A0A1E4TCP5"/>
<evidence type="ECO:0000313" key="9">
    <source>
        <dbReference type="EMBL" id="ODV89524.1"/>
    </source>
</evidence>
<feature type="compositionally biased region" description="Low complexity" evidence="7">
    <location>
        <begin position="488"/>
        <end position="500"/>
    </location>
</feature>
<evidence type="ECO:0000256" key="4">
    <source>
        <dbReference type="ARBA" id="ARBA00022833"/>
    </source>
</evidence>
<dbReference type="SMART" id="SM00356">
    <property type="entry name" value="ZnF_C3H1"/>
    <property type="match status" value="1"/>
</dbReference>
<dbReference type="GO" id="GO:0008270">
    <property type="term" value="F:zinc ion binding"/>
    <property type="evidence" value="ECO:0007669"/>
    <property type="project" value="UniProtKB-KW"/>
</dbReference>
<accession>A0A1E4TCP5</accession>
<feature type="region of interest" description="Disordered" evidence="7">
    <location>
        <begin position="430"/>
        <end position="449"/>
    </location>
</feature>
<dbReference type="InterPro" id="IPR051767">
    <property type="entry name" value="Nucleoporin_NUP42"/>
</dbReference>
<evidence type="ECO:0000256" key="2">
    <source>
        <dbReference type="ARBA" id="ARBA00022723"/>
    </source>
</evidence>
<dbReference type="InterPro" id="IPR036855">
    <property type="entry name" value="Znf_CCCH_sf"/>
</dbReference>
<sequence length="619" mass="63891">MSKPVCKYFLNGNCRKGSSCKFSHVIGVEDPSDRLDSRTIAQDVDNWPVYPFSCYGPEGKSANLISGYDWSPEELRAKYYELVSNGEEKQYTDFENDLNTRIQAVLAFTKLHPDWAVRYMEQVKSGKSMQKWGPKDEDISSLAKSAPTAFKSPTSSGAFGSFGSSNQKFLASSSNAFNPFAQSSSAPSNPFAPSASAAARSNPFAKQSSPAFGSSSFGSTLAPASNTFGSASFGSTAFSSPAASPSSTPGAATAETTLTPAASTPTAFGTSTFGTAPAPAFGSTTFGAAPVFGATSFGVATPTATPASSSPAQTTTASGGFAKFAPANASPFASTANSKTTQSPFAQTTSSNGSKSPFATSTASPFAAAAADNNKSVFGSTSTASPFASAASSNSAFGTKSNVSPFGAISAGSESKSVFVSKSTFLPSATSSFREPEKAPSPFSNTGNRFAVLATDDDDEDIDEDITKPVKQEAPSTDLDIGGLSFGSAATPSSTKSSTAFGFRSQPSKTDGNVPDSPFAKKAFGEANNSNQFASTTTSATIVTQTTPTREQAAAKPQGQAEVEETSRVQLIEQPLPYGLRIKPMTPLSELANDDLAAFKSSGFILGKVPLMPPPIELL</sequence>
<evidence type="ECO:0000256" key="1">
    <source>
        <dbReference type="ARBA" id="ARBA00004123"/>
    </source>
</evidence>
<comment type="subcellular location">
    <subcellularLocation>
        <location evidence="1">Nucleus</location>
    </subcellularLocation>
</comment>
<organism evidence="9 10">
    <name type="scientific">Tortispora caseinolytica NRRL Y-17796</name>
    <dbReference type="NCBI Taxonomy" id="767744"/>
    <lineage>
        <taxon>Eukaryota</taxon>
        <taxon>Fungi</taxon>
        <taxon>Dikarya</taxon>
        <taxon>Ascomycota</taxon>
        <taxon>Saccharomycotina</taxon>
        <taxon>Trigonopsidomycetes</taxon>
        <taxon>Trigonopsidales</taxon>
        <taxon>Trigonopsidaceae</taxon>
        <taxon>Tortispora</taxon>
    </lineage>
</organism>
<dbReference type="Pfam" id="PF18345">
    <property type="entry name" value="zf_CCCH_4"/>
    <property type="match status" value="1"/>
</dbReference>
<evidence type="ECO:0000259" key="8">
    <source>
        <dbReference type="PROSITE" id="PS50103"/>
    </source>
</evidence>
<keyword evidence="5" id="KW-0539">Nucleus</keyword>
<keyword evidence="2 6" id="KW-0479">Metal-binding</keyword>
<protein>
    <recommendedName>
        <fullName evidence="8">C3H1-type domain-containing protein</fullName>
    </recommendedName>
</protein>
<gene>
    <name evidence="9" type="ORF">CANCADRAFT_32750</name>
</gene>
<feature type="compositionally biased region" description="Polar residues" evidence="7">
    <location>
        <begin position="332"/>
        <end position="355"/>
    </location>
</feature>
<evidence type="ECO:0000256" key="3">
    <source>
        <dbReference type="ARBA" id="ARBA00022771"/>
    </source>
</evidence>
<feature type="domain" description="C3H1-type" evidence="8">
    <location>
        <begin position="1"/>
        <end position="27"/>
    </location>
</feature>
<evidence type="ECO:0000256" key="5">
    <source>
        <dbReference type="ARBA" id="ARBA00023242"/>
    </source>
</evidence>
<dbReference type="Proteomes" id="UP000095023">
    <property type="component" value="Unassembled WGS sequence"/>
</dbReference>
<dbReference type="Gene3D" id="4.10.1000.10">
    <property type="entry name" value="Zinc finger, CCCH-type"/>
    <property type="match status" value="1"/>
</dbReference>